<name>A0A2T0PW26_9ACTN</name>
<gene>
    <name evidence="1" type="ORF">CLV72_109352</name>
</gene>
<protein>
    <submittedName>
        <fullName evidence="1">Uncharacterized protein</fullName>
    </submittedName>
</protein>
<dbReference type="RefSeq" id="WP_106252092.1">
    <property type="nucleotide sequence ID" value="NZ_PVZC01000009.1"/>
</dbReference>
<dbReference type="AlphaFoldDB" id="A0A2T0PW26"/>
<keyword evidence="2" id="KW-1185">Reference proteome</keyword>
<organism evidence="1 2">
    <name type="scientific">Allonocardiopsis opalescens</name>
    <dbReference type="NCBI Taxonomy" id="1144618"/>
    <lineage>
        <taxon>Bacteria</taxon>
        <taxon>Bacillati</taxon>
        <taxon>Actinomycetota</taxon>
        <taxon>Actinomycetes</taxon>
        <taxon>Streptosporangiales</taxon>
        <taxon>Allonocardiopsis</taxon>
    </lineage>
</organism>
<dbReference type="Proteomes" id="UP000237846">
    <property type="component" value="Unassembled WGS sequence"/>
</dbReference>
<accession>A0A2T0PW26</accession>
<sequence>MNRSLLPEVFRGLPVPWSLSDSIQRRDALTALSATADQRSVALAALEHSLAFMAALGPDEDDDEPNPYPALNDPFDEAWIFFGKDLTTRMPTFRDADRVSVVAWLSSRRLGG</sequence>
<reference evidence="1 2" key="1">
    <citation type="submission" date="2018-03" db="EMBL/GenBank/DDBJ databases">
        <title>Genomic Encyclopedia of Archaeal and Bacterial Type Strains, Phase II (KMG-II): from individual species to whole genera.</title>
        <authorList>
            <person name="Goeker M."/>
        </authorList>
    </citation>
    <scope>NUCLEOTIDE SEQUENCE [LARGE SCALE GENOMIC DNA]</scope>
    <source>
        <strain evidence="1 2">DSM 45601</strain>
    </source>
</reference>
<proteinExistence type="predicted"/>
<comment type="caution">
    <text evidence="1">The sequence shown here is derived from an EMBL/GenBank/DDBJ whole genome shotgun (WGS) entry which is preliminary data.</text>
</comment>
<evidence type="ECO:0000313" key="1">
    <source>
        <dbReference type="EMBL" id="PRX95739.1"/>
    </source>
</evidence>
<evidence type="ECO:0000313" key="2">
    <source>
        <dbReference type="Proteomes" id="UP000237846"/>
    </source>
</evidence>
<dbReference type="EMBL" id="PVZC01000009">
    <property type="protein sequence ID" value="PRX95739.1"/>
    <property type="molecule type" value="Genomic_DNA"/>
</dbReference>